<evidence type="ECO:0000313" key="3">
    <source>
        <dbReference type="Proteomes" id="UP001444661"/>
    </source>
</evidence>
<keyword evidence="3" id="KW-1185">Reference proteome</keyword>
<dbReference type="Proteomes" id="UP001444661">
    <property type="component" value="Unassembled WGS sequence"/>
</dbReference>
<accession>A0ABR1SPL1</accession>
<feature type="region of interest" description="Disordered" evidence="1">
    <location>
        <begin position="1"/>
        <end position="23"/>
    </location>
</feature>
<organism evidence="2 3">
    <name type="scientific">Apiospora rasikravindrae</name>
    <dbReference type="NCBI Taxonomy" id="990691"/>
    <lineage>
        <taxon>Eukaryota</taxon>
        <taxon>Fungi</taxon>
        <taxon>Dikarya</taxon>
        <taxon>Ascomycota</taxon>
        <taxon>Pezizomycotina</taxon>
        <taxon>Sordariomycetes</taxon>
        <taxon>Xylariomycetidae</taxon>
        <taxon>Amphisphaeriales</taxon>
        <taxon>Apiosporaceae</taxon>
        <taxon>Apiospora</taxon>
    </lineage>
</organism>
<proteinExistence type="predicted"/>
<feature type="compositionally biased region" description="Polar residues" evidence="1">
    <location>
        <begin position="62"/>
        <end position="71"/>
    </location>
</feature>
<gene>
    <name evidence="2" type="ORF">PG993_008885</name>
</gene>
<sequence length="139" mass="14593">MPLATVATPAYGDPSGKCCPDGAERSAKIECLDQHLNRVKKPKRPCVSSEGTPAEPVPGKASGSSNGQYRNPTIWAAHHHLNPSLRPLSRSEEHMQSKPKQSRRVPTVVSVGTSEALAGRASAVKTPAAVAYDGAKSAT</sequence>
<comment type="caution">
    <text evidence="2">The sequence shown here is derived from an EMBL/GenBank/DDBJ whole genome shotgun (WGS) entry which is preliminary data.</text>
</comment>
<protein>
    <submittedName>
        <fullName evidence="2">Uncharacterized protein</fullName>
    </submittedName>
</protein>
<evidence type="ECO:0000313" key="2">
    <source>
        <dbReference type="EMBL" id="KAK8036271.1"/>
    </source>
</evidence>
<dbReference type="EMBL" id="JAQQWK010000008">
    <property type="protein sequence ID" value="KAK8036271.1"/>
    <property type="molecule type" value="Genomic_DNA"/>
</dbReference>
<feature type="region of interest" description="Disordered" evidence="1">
    <location>
        <begin position="38"/>
        <end position="109"/>
    </location>
</feature>
<name>A0ABR1SPL1_9PEZI</name>
<reference evidence="2 3" key="1">
    <citation type="submission" date="2023-01" db="EMBL/GenBank/DDBJ databases">
        <title>Analysis of 21 Apiospora genomes using comparative genomics revels a genus with tremendous synthesis potential of carbohydrate active enzymes and secondary metabolites.</title>
        <authorList>
            <person name="Sorensen T."/>
        </authorList>
    </citation>
    <scope>NUCLEOTIDE SEQUENCE [LARGE SCALE GENOMIC DNA]</scope>
    <source>
        <strain evidence="2 3">CBS 33761</strain>
    </source>
</reference>
<evidence type="ECO:0000256" key="1">
    <source>
        <dbReference type="SAM" id="MobiDB-lite"/>
    </source>
</evidence>